<dbReference type="InterPro" id="IPR012779">
    <property type="entry name" value="Peptidase_M1_pepN"/>
</dbReference>
<evidence type="ECO:0000256" key="3">
    <source>
        <dbReference type="ARBA" id="ARBA00022438"/>
    </source>
</evidence>
<dbReference type="InterPro" id="IPR024601">
    <property type="entry name" value="Peptidase_M1_pepN_C"/>
</dbReference>
<evidence type="ECO:0000259" key="10">
    <source>
        <dbReference type="Pfam" id="PF11940"/>
    </source>
</evidence>
<dbReference type="GO" id="GO:0004177">
    <property type="term" value="F:aminopeptidase activity"/>
    <property type="evidence" value="ECO:0007669"/>
    <property type="project" value="UniProtKB-KW"/>
</dbReference>
<dbReference type="Gene3D" id="3.30.2010.30">
    <property type="match status" value="1"/>
</dbReference>
<accession>A0A7S2AUA2</accession>
<dbReference type="Gene3D" id="2.60.40.1840">
    <property type="match status" value="1"/>
</dbReference>
<evidence type="ECO:0000259" key="9">
    <source>
        <dbReference type="Pfam" id="PF01433"/>
    </source>
</evidence>
<dbReference type="Gene3D" id="1.25.50.10">
    <property type="entry name" value="Peptidase M1, alanyl aminopeptidase, C-terminal domain"/>
    <property type="match status" value="1"/>
</dbReference>
<keyword evidence="5" id="KW-0479">Metal-binding</keyword>
<reference evidence="13" key="1">
    <citation type="submission" date="2021-01" db="EMBL/GenBank/DDBJ databases">
        <authorList>
            <person name="Corre E."/>
            <person name="Pelletier E."/>
            <person name="Niang G."/>
            <person name="Scheremetjew M."/>
            <person name="Finn R."/>
            <person name="Kale V."/>
            <person name="Holt S."/>
            <person name="Cochrane G."/>
            <person name="Meng A."/>
            <person name="Brown T."/>
            <person name="Cohen L."/>
        </authorList>
    </citation>
    <scope>NUCLEOTIDE SEQUENCE</scope>
    <source>
        <strain evidence="13">CCMP1381</strain>
    </source>
</reference>
<gene>
    <name evidence="13" type="ORF">DSPE1174_LOCUS3333</name>
</gene>
<dbReference type="FunFam" id="1.10.390.10:FF:000002">
    <property type="entry name" value="Aminopeptidase N"/>
    <property type="match status" value="1"/>
</dbReference>
<evidence type="ECO:0000256" key="7">
    <source>
        <dbReference type="ARBA" id="ARBA00022833"/>
    </source>
</evidence>
<sequence length="957" mass="106529">MILRVMSFVFLTRMSSTAARRSAPRLLRNSVGRSASAFVRAMPAPKARPWGHARYNIRPLALMSAVVTDEKAKKETPVEKYRKDYKPLPWTVERIDLEFDLHDGTEDTDRATRVTSSVLMTTMGAAEEGYMELDCEDIELESVAIDGTPVTDYTLENDKLRIPVEWMPSIEGKEFTLATVSLLAPASNLQLSGLYKSSGMFCTQCEAEGFRRITPYFDRPDVMTRYRVRVEGDKEAYPVLLSNGNLVESGSCEDDSARHYTVWEDPFPKPSYLFAVVAGNLGSIKDTYTTTSGTEVALQIFSEHANVDQLEHAMTSLKKSMAWDETRYGLEYDLGVYNIVAVNDFNMGAMENKGLNVFNTALTLAKPETATDADYERIESVIGHEYFHNWSGNRVTCRDWFQLTLKEGLTVYRDQEFSADMGSRPVCRINDVRSLRARQFPEDGGPMAHPIRPESYIAMDNFYTSTVYEKGAEVIRMYENLVGRDGFRSGLDLYFKRHDGQAVTCDDFRDAMSAANDRDMSQFERWYTQAGTPVVTAEGSFDEQKQTYSLTLSQRCSPSPGQPDKLPFHIPFKVGLLDAATGTEVLETQTLELTDSKQTFVLPLSDESLKVQDVVPSLLRDFSSPVRLEYDMTDESLSFLMAHDSDPFNKWEAAQKLATRVILAEAEGGQGNVDALVEAFGLTLSATDLDLSLQAYALTLPSTSELLDACSPPVDPIAVLDARKNVKQALAKAHEAELITKYEALSAEEMAESFSLKGSGRRLLRNVILDCLNSLGDEGSAARAFDQFTASSSMTDRLAALTSLVGSEVAGDRREQALEQFYTAAEGDALVINKWFSTQASADVPDALNMVKTKLLEHPDFTWSNPNRMRSVVAVFAGGNIRGFHAADGSGYEFLGDCVLQVDTINNQIAARLCGALSLWRRYDESRGGMMRTQLERIRDHEGLSKDVYEIASRSLA</sequence>
<evidence type="ECO:0000256" key="4">
    <source>
        <dbReference type="ARBA" id="ARBA00022670"/>
    </source>
</evidence>
<dbReference type="InterPro" id="IPR042097">
    <property type="entry name" value="Aminopeptidase_N-like_N_sf"/>
</dbReference>
<dbReference type="PRINTS" id="PR00756">
    <property type="entry name" value="ALADIPTASE"/>
</dbReference>
<keyword evidence="8" id="KW-0482">Metalloprotease</keyword>
<dbReference type="InterPro" id="IPR037144">
    <property type="entry name" value="Peptidase_M1_pepN_C_sf"/>
</dbReference>
<evidence type="ECO:0000259" key="12">
    <source>
        <dbReference type="Pfam" id="PF17900"/>
    </source>
</evidence>
<dbReference type="PANTHER" id="PTHR46322">
    <property type="entry name" value="PUROMYCIN-SENSITIVE AMINOPEPTIDASE"/>
    <property type="match status" value="1"/>
</dbReference>
<evidence type="ECO:0000313" key="13">
    <source>
        <dbReference type="EMBL" id="CAD9377778.1"/>
    </source>
</evidence>
<dbReference type="Gene3D" id="2.60.40.1730">
    <property type="entry name" value="tricorn interacting facor f3 domain"/>
    <property type="match status" value="1"/>
</dbReference>
<dbReference type="PANTHER" id="PTHR46322:SF1">
    <property type="entry name" value="PUROMYCIN-SENSITIVE AMINOPEPTIDASE"/>
    <property type="match status" value="1"/>
</dbReference>
<dbReference type="SUPFAM" id="SSF55486">
    <property type="entry name" value="Metalloproteases ('zincins'), catalytic domain"/>
    <property type="match status" value="1"/>
</dbReference>
<evidence type="ECO:0000256" key="2">
    <source>
        <dbReference type="ARBA" id="ARBA00010136"/>
    </source>
</evidence>
<dbReference type="Pfam" id="PF17432">
    <property type="entry name" value="DUF3458_C"/>
    <property type="match status" value="1"/>
</dbReference>
<dbReference type="Pfam" id="PF17900">
    <property type="entry name" value="Peptidase_M1_N"/>
    <property type="match status" value="1"/>
</dbReference>
<dbReference type="InterPro" id="IPR038438">
    <property type="entry name" value="PepN_Ig-like_sf"/>
</dbReference>
<dbReference type="Pfam" id="PF11940">
    <property type="entry name" value="DUF3458"/>
    <property type="match status" value="1"/>
</dbReference>
<comment type="cofactor">
    <cofactor evidence="1">
        <name>Zn(2+)</name>
        <dbReference type="ChEBI" id="CHEBI:29105"/>
    </cofactor>
</comment>
<keyword evidence="6" id="KW-0378">Hydrolase</keyword>
<proteinExistence type="inferred from homology"/>
<feature type="domain" description="Peptidase M1 alanyl aminopeptidase C-terminal" evidence="11">
    <location>
        <begin position="634"/>
        <end position="957"/>
    </location>
</feature>
<dbReference type="GO" id="GO:0008270">
    <property type="term" value="F:zinc ion binding"/>
    <property type="evidence" value="ECO:0007669"/>
    <property type="project" value="InterPro"/>
</dbReference>
<dbReference type="InterPro" id="IPR035414">
    <property type="entry name" value="Peptidase_M1_pepN_Ig-like"/>
</dbReference>
<feature type="domain" description="Peptidase M1 alanyl aminopeptidase Ig-like fold" evidence="10">
    <location>
        <begin position="531"/>
        <end position="631"/>
    </location>
</feature>
<dbReference type="InterPro" id="IPR027268">
    <property type="entry name" value="Peptidase_M4/M1_CTD_sf"/>
</dbReference>
<evidence type="ECO:0000256" key="5">
    <source>
        <dbReference type="ARBA" id="ARBA00022723"/>
    </source>
</evidence>
<dbReference type="Pfam" id="PF01433">
    <property type="entry name" value="Peptidase_M1"/>
    <property type="match status" value="1"/>
</dbReference>
<keyword evidence="4" id="KW-0645">Protease</keyword>
<dbReference type="GO" id="GO:0006508">
    <property type="term" value="P:proteolysis"/>
    <property type="evidence" value="ECO:0007669"/>
    <property type="project" value="UniProtKB-KW"/>
</dbReference>
<feature type="domain" description="Aminopeptidase N-like N-terminal" evidence="12">
    <location>
        <begin position="130"/>
        <end position="273"/>
    </location>
</feature>
<dbReference type="Gene3D" id="1.10.390.10">
    <property type="entry name" value="Neutral Protease Domain 2"/>
    <property type="match status" value="1"/>
</dbReference>
<protein>
    <recommendedName>
        <fullName evidence="14">Aminopeptidase N</fullName>
    </recommendedName>
</protein>
<dbReference type="GO" id="GO:0008237">
    <property type="term" value="F:metallopeptidase activity"/>
    <property type="evidence" value="ECO:0007669"/>
    <property type="project" value="UniProtKB-KW"/>
</dbReference>
<evidence type="ECO:0000259" key="11">
    <source>
        <dbReference type="Pfam" id="PF17432"/>
    </source>
</evidence>
<dbReference type="FunFam" id="3.30.2010.30:FF:000002">
    <property type="entry name" value="Putative aminopeptidase N"/>
    <property type="match status" value="1"/>
</dbReference>
<evidence type="ECO:0000256" key="6">
    <source>
        <dbReference type="ARBA" id="ARBA00022801"/>
    </source>
</evidence>
<feature type="domain" description="Peptidase M1 membrane alanine aminopeptidase" evidence="9">
    <location>
        <begin position="313"/>
        <end position="526"/>
    </location>
</feature>
<dbReference type="EMBL" id="HBGS01006323">
    <property type="protein sequence ID" value="CAD9377778.1"/>
    <property type="molecule type" value="Transcribed_RNA"/>
</dbReference>
<dbReference type="InterPro" id="IPR001930">
    <property type="entry name" value="Peptidase_M1"/>
</dbReference>
<keyword evidence="3" id="KW-0031">Aminopeptidase</keyword>
<dbReference type="AlphaFoldDB" id="A0A7S2AUA2"/>
<evidence type="ECO:0008006" key="14">
    <source>
        <dbReference type="Google" id="ProtNLM"/>
    </source>
</evidence>
<organism evidence="13">
    <name type="scientific">Octactis speculum</name>
    <dbReference type="NCBI Taxonomy" id="3111310"/>
    <lineage>
        <taxon>Eukaryota</taxon>
        <taxon>Sar</taxon>
        <taxon>Stramenopiles</taxon>
        <taxon>Ochrophyta</taxon>
        <taxon>Dictyochophyceae</taxon>
        <taxon>Dictyochales</taxon>
        <taxon>Dictyochaceae</taxon>
        <taxon>Octactis</taxon>
    </lineage>
</organism>
<name>A0A7S2AUA2_9STRA</name>
<evidence type="ECO:0000256" key="8">
    <source>
        <dbReference type="ARBA" id="ARBA00023049"/>
    </source>
</evidence>
<dbReference type="NCBIfam" id="TIGR02414">
    <property type="entry name" value="pepN_proteo"/>
    <property type="match status" value="1"/>
</dbReference>
<dbReference type="InterPro" id="IPR045357">
    <property type="entry name" value="Aminopeptidase_N-like_N"/>
</dbReference>
<dbReference type="SUPFAM" id="SSF63737">
    <property type="entry name" value="Leukotriene A4 hydrolase N-terminal domain"/>
    <property type="match status" value="1"/>
</dbReference>
<comment type="similarity">
    <text evidence="2">Belongs to the peptidase M1 family.</text>
</comment>
<keyword evidence="7" id="KW-0862">Zinc</keyword>
<evidence type="ECO:0000256" key="1">
    <source>
        <dbReference type="ARBA" id="ARBA00001947"/>
    </source>
</evidence>
<dbReference type="CDD" id="cd09600">
    <property type="entry name" value="M1_APN"/>
    <property type="match status" value="1"/>
</dbReference>
<dbReference type="InterPro" id="IPR014782">
    <property type="entry name" value="Peptidase_M1_dom"/>
</dbReference>